<dbReference type="RefSeq" id="WP_014797322.1">
    <property type="nucleotide sequence ID" value="NC_018018.1"/>
</dbReference>
<accession>I4AIT0</accession>
<dbReference type="PANTHER" id="PTHR38107">
    <property type="match status" value="1"/>
</dbReference>
<dbReference type="Proteomes" id="UP000006054">
    <property type="component" value="Chromosome"/>
</dbReference>
<feature type="chain" id="PRO_5003685908" description="Lysozyme" evidence="5">
    <location>
        <begin position="24"/>
        <end position="211"/>
    </location>
</feature>
<keyword evidence="3" id="KW-1035">Host cytoplasm</keyword>
<dbReference type="STRING" id="880071.Fleli_1438"/>
<dbReference type="AlphaFoldDB" id="I4AIT0"/>
<dbReference type="PANTHER" id="PTHR38107:SF3">
    <property type="entry name" value="LYSOZYME RRRD-RELATED"/>
    <property type="match status" value="1"/>
</dbReference>
<keyword evidence="7" id="KW-1185">Reference proteome</keyword>
<keyword evidence="2 4" id="KW-0081">Bacteriolytic enzyme</keyword>
<dbReference type="GO" id="GO:0042742">
    <property type="term" value="P:defense response to bacterium"/>
    <property type="evidence" value="ECO:0007669"/>
    <property type="project" value="UniProtKB-KW"/>
</dbReference>
<dbReference type="GO" id="GO:0031640">
    <property type="term" value="P:killing of cells of another organism"/>
    <property type="evidence" value="ECO:0007669"/>
    <property type="project" value="UniProtKB-KW"/>
</dbReference>
<reference evidence="7" key="1">
    <citation type="submission" date="2012-06" db="EMBL/GenBank/DDBJ databases">
        <title>The complete genome of Flexibacter litoralis DSM 6794.</title>
        <authorList>
            <person name="Lucas S."/>
            <person name="Copeland A."/>
            <person name="Lapidus A."/>
            <person name="Glavina del Rio T."/>
            <person name="Dalin E."/>
            <person name="Tice H."/>
            <person name="Bruce D."/>
            <person name="Goodwin L."/>
            <person name="Pitluck S."/>
            <person name="Peters L."/>
            <person name="Ovchinnikova G."/>
            <person name="Lu M."/>
            <person name="Kyrpides N."/>
            <person name="Mavromatis K."/>
            <person name="Ivanova N."/>
            <person name="Brettin T."/>
            <person name="Detter J.C."/>
            <person name="Han C."/>
            <person name="Larimer F."/>
            <person name="Land M."/>
            <person name="Hauser L."/>
            <person name="Markowitz V."/>
            <person name="Cheng J.-F."/>
            <person name="Hugenholtz P."/>
            <person name="Woyke T."/>
            <person name="Wu D."/>
            <person name="Spring S."/>
            <person name="Lang E."/>
            <person name="Kopitz M."/>
            <person name="Brambilla E."/>
            <person name="Klenk H.-P."/>
            <person name="Eisen J.A."/>
        </authorList>
    </citation>
    <scope>NUCLEOTIDE SEQUENCE [LARGE SCALE GENOMIC DNA]</scope>
    <source>
        <strain evidence="7">ATCC 23117 / DSM 6794 / NBRC 15988 / NCIMB 1366 / Sio-4</strain>
    </source>
</reference>
<dbReference type="HOGENOM" id="CLU_1303392_0_0_10"/>
<sequence precursor="true">MRYVKIVTLSIFVLFITSFNSSSNVLVVQTTINLDEEDELTENGVKTYYTWDSLITRIKSREGLMLEPYNCAAGYQTIGYGHLITERDSALIGGITEKQADSLLRKDLNYSKKWVKNNLKLKGTKLIAITNFCFAFGTAKLYRSTLYKKIQNKEKINEEILRWININGLPNPNLQEEREFELWLYTANDKKINSIRNLSQSTVSVSKNQLN</sequence>
<dbReference type="EMBL" id="CP003345">
    <property type="protein sequence ID" value="AFM03865.1"/>
    <property type="molecule type" value="Genomic_DNA"/>
</dbReference>
<comment type="similarity">
    <text evidence="4">Belongs to the glycosyl hydrolase 24 family.</text>
</comment>
<dbReference type="SUPFAM" id="SSF53955">
    <property type="entry name" value="Lysozyme-like"/>
    <property type="match status" value="1"/>
</dbReference>
<keyword evidence="5" id="KW-0732">Signal</keyword>
<keyword evidence="4" id="KW-0326">Glycosidase</keyword>
<name>I4AIT0_BERLS</name>
<dbReference type="InterPro" id="IPR051018">
    <property type="entry name" value="Bacteriophage_GH24"/>
</dbReference>
<dbReference type="KEGG" id="fli:Fleli_1438"/>
<dbReference type="CDD" id="cd00737">
    <property type="entry name" value="lyz_endolysin_autolysin"/>
    <property type="match status" value="1"/>
</dbReference>
<dbReference type="eggNOG" id="COG3772">
    <property type="taxonomic scope" value="Bacteria"/>
</dbReference>
<organism evidence="6 7">
    <name type="scientific">Bernardetia litoralis (strain ATCC 23117 / DSM 6794 / NBRC 15988 / NCIMB 1366 / Fx l1 / Sio-4)</name>
    <name type="common">Flexibacter litoralis</name>
    <dbReference type="NCBI Taxonomy" id="880071"/>
    <lineage>
        <taxon>Bacteria</taxon>
        <taxon>Pseudomonadati</taxon>
        <taxon>Bacteroidota</taxon>
        <taxon>Cytophagia</taxon>
        <taxon>Cytophagales</taxon>
        <taxon>Bernardetiaceae</taxon>
        <taxon>Bernardetia</taxon>
    </lineage>
</organism>
<dbReference type="GO" id="GO:0003796">
    <property type="term" value="F:lysozyme activity"/>
    <property type="evidence" value="ECO:0007669"/>
    <property type="project" value="UniProtKB-EC"/>
</dbReference>
<evidence type="ECO:0000313" key="6">
    <source>
        <dbReference type="EMBL" id="AFM03865.1"/>
    </source>
</evidence>
<dbReference type="Gene3D" id="1.10.530.40">
    <property type="match status" value="1"/>
</dbReference>
<evidence type="ECO:0000256" key="4">
    <source>
        <dbReference type="RuleBase" id="RU003788"/>
    </source>
</evidence>
<protein>
    <recommendedName>
        <fullName evidence="4">Lysozyme</fullName>
        <ecNumber evidence="4">3.2.1.17</ecNumber>
    </recommendedName>
</protein>
<evidence type="ECO:0000256" key="3">
    <source>
        <dbReference type="ARBA" id="ARBA00023200"/>
    </source>
</evidence>
<evidence type="ECO:0000256" key="2">
    <source>
        <dbReference type="ARBA" id="ARBA00022638"/>
    </source>
</evidence>
<feature type="signal peptide" evidence="5">
    <location>
        <begin position="1"/>
        <end position="23"/>
    </location>
</feature>
<evidence type="ECO:0000256" key="5">
    <source>
        <dbReference type="SAM" id="SignalP"/>
    </source>
</evidence>
<evidence type="ECO:0000313" key="7">
    <source>
        <dbReference type="Proteomes" id="UP000006054"/>
    </source>
</evidence>
<keyword evidence="4" id="KW-0378">Hydrolase</keyword>
<keyword evidence="1 4" id="KW-0929">Antimicrobial</keyword>
<dbReference type="GO" id="GO:0009253">
    <property type="term" value="P:peptidoglycan catabolic process"/>
    <property type="evidence" value="ECO:0007669"/>
    <property type="project" value="InterPro"/>
</dbReference>
<dbReference type="Pfam" id="PF00959">
    <property type="entry name" value="Phage_lysozyme"/>
    <property type="match status" value="1"/>
</dbReference>
<dbReference type="OrthoDB" id="982474at2"/>
<comment type="catalytic activity">
    <reaction evidence="4">
        <text>Hydrolysis of (1-&gt;4)-beta-linkages between N-acetylmuramic acid and N-acetyl-D-glucosamine residues in a peptidoglycan and between N-acetyl-D-glucosamine residues in chitodextrins.</text>
        <dbReference type="EC" id="3.2.1.17"/>
    </reaction>
</comment>
<dbReference type="InterPro" id="IPR023346">
    <property type="entry name" value="Lysozyme-like_dom_sf"/>
</dbReference>
<dbReference type="EC" id="3.2.1.17" evidence="4"/>
<evidence type="ECO:0000256" key="1">
    <source>
        <dbReference type="ARBA" id="ARBA00022529"/>
    </source>
</evidence>
<dbReference type="InterPro" id="IPR033907">
    <property type="entry name" value="Endolysin_autolysin"/>
</dbReference>
<dbReference type="GO" id="GO:0016998">
    <property type="term" value="P:cell wall macromolecule catabolic process"/>
    <property type="evidence" value="ECO:0007669"/>
    <property type="project" value="InterPro"/>
</dbReference>
<gene>
    <name evidence="6" type="ordered locus">Fleli_1438</name>
</gene>
<dbReference type="InterPro" id="IPR002196">
    <property type="entry name" value="Glyco_hydro_24"/>
</dbReference>
<dbReference type="InterPro" id="IPR023347">
    <property type="entry name" value="Lysozyme_dom_sf"/>
</dbReference>
<proteinExistence type="inferred from homology"/>